<name>B7PTS9_IXOSC</name>
<proteinExistence type="predicted"/>
<dbReference type="VEuPathDB" id="VectorBase:ISCW007898"/>
<protein>
    <submittedName>
        <fullName evidence="1 2">Uncharacterized protein</fullName>
    </submittedName>
</protein>
<evidence type="ECO:0000313" key="1">
    <source>
        <dbReference type="EMBL" id="EEC10001.1"/>
    </source>
</evidence>
<dbReference type="Proteomes" id="UP000001555">
    <property type="component" value="Unassembled WGS sequence"/>
</dbReference>
<dbReference type="EMBL" id="DS787947">
    <property type="protein sequence ID" value="EEC10001.1"/>
    <property type="molecule type" value="Genomic_DNA"/>
</dbReference>
<gene>
    <name evidence="1" type="ORF">IscW_ISCW007898</name>
</gene>
<evidence type="ECO:0000313" key="2">
    <source>
        <dbReference type="EnsemblMetazoa" id="ISCW007898-PA"/>
    </source>
</evidence>
<reference evidence="2" key="2">
    <citation type="submission" date="2020-05" db="UniProtKB">
        <authorList>
            <consortium name="EnsemblMetazoa"/>
        </authorList>
    </citation>
    <scope>IDENTIFICATION</scope>
    <source>
        <strain evidence="2">wikel</strain>
    </source>
</reference>
<dbReference type="InParanoid" id="B7PTS9"/>
<keyword evidence="3" id="KW-1185">Reference proteome</keyword>
<evidence type="ECO:0000313" key="3">
    <source>
        <dbReference type="Proteomes" id="UP000001555"/>
    </source>
</evidence>
<dbReference type="HOGENOM" id="CLU_2029245_0_0_1"/>
<reference evidence="1 3" key="1">
    <citation type="submission" date="2008-03" db="EMBL/GenBank/DDBJ databases">
        <title>Annotation of Ixodes scapularis.</title>
        <authorList>
            <consortium name="Ixodes scapularis Genome Project Consortium"/>
            <person name="Caler E."/>
            <person name="Hannick L.I."/>
            <person name="Bidwell S."/>
            <person name="Joardar V."/>
            <person name="Thiagarajan M."/>
            <person name="Amedeo P."/>
            <person name="Galinsky K.J."/>
            <person name="Schobel S."/>
            <person name="Inman J."/>
            <person name="Hostetler J."/>
            <person name="Miller J."/>
            <person name="Hammond M."/>
            <person name="Megy K."/>
            <person name="Lawson D."/>
            <person name="Kodira C."/>
            <person name="Sutton G."/>
            <person name="Meyer J."/>
            <person name="Hill C.A."/>
            <person name="Birren B."/>
            <person name="Nene V."/>
            <person name="Collins F."/>
            <person name="Alarcon-Chaidez F."/>
            <person name="Wikel S."/>
            <person name="Strausberg R."/>
        </authorList>
    </citation>
    <scope>NUCLEOTIDE SEQUENCE [LARGE SCALE GENOMIC DNA]</scope>
    <source>
        <strain evidence="3">Wikel</strain>
        <strain evidence="1">Wikel colony</strain>
    </source>
</reference>
<dbReference type="EnsemblMetazoa" id="ISCW007898-RA">
    <property type="protein sequence ID" value="ISCW007898-PA"/>
    <property type="gene ID" value="ISCW007898"/>
</dbReference>
<dbReference type="AlphaFoldDB" id="B7PTS9"/>
<organism>
    <name type="scientific">Ixodes scapularis</name>
    <name type="common">Black-legged tick</name>
    <name type="synonym">Deer tick</name>
    <dbReference type="NCBI Taxonomy" id="6945"/>
    <lineage>
        <taxon>Eukaryota</taxon>
        <taxon>Metazoa</taxon>
        <taxon>Ecdysozoa</taxon>
        <taxon>Arthropoda</taxon>
        <taxon>Chelicerata</taxon>
        <taxon>Arachnida</taxon>
        <taxon>Acari</taxon>
        <taxon>Parasitiformes</taxon>
        <taxon>Ixodida</taxon>
        <taxon>Ixodoidea</taxon>
        <taxon>Ixodidae</taxon>
        <taxon>Ixodinae</taxon>
        <taxon>Ixodes</taxon>
    </lineage>
</organism>
<dbReference type="EMBL" id="ABJB010344249">
    <property type="status" value="NOT_ANNOTATED_CDS"/>
    <property type="molecule type" value="Genomic_DNA"/>
</dbReference>
<sequence>MRKGCVHAVHADCLHATVQDHNVGHAQCGTLNANSVLAFARIRNTIKLTAVSPVSNANEMCCSEQVCKRLGGQNVIKRLVLKEKKMNLLLFWDIRFGRIDSDCDSFADSQKSRLSWFYPQFA</sequence>
<accession>B7PTS9</accession>
<dbReference type="PaxDb" id="6945-B7PTS9"/>